<organism evidence="2 3">
    <name type="scientific">Allacma fusca</name>
    <dbReference type="NCBI Taxonomy" id="39272"/>
    <lineage>
        <taxon>Eukaryota</taxon>
        <taxon>Metazoa</taxon>
        <taxon>Ecdysozoa</taxon>
        <taxon>Arthropoda</taxon>
        <taxon>Hexapoda</taxon>
        <taxon>Collembola</taxon>
        <taxon>Symphypleona</taxon>
        <taxon>Sminthuridae</taxon>
        <taxon>Allacma</taxon>
    </lineage>
</organism>
<name>A0A8J2LI10_9HEXA</name>
<comment type="caution">
    <text evidence="2">The sequence shown here is derived from an EMBL/GenBank/DDBJ whole genome shotgun (WGS) entry which is preliminary data.</text>
</comment>
<feature type="coiled-coil region" evidence="1">
    <location>
        <begin position="561"/>
        <end position="645"/>
    </location>
</feature>
<gene>
    <name evidence="2" type="ORF">AFUS01_LOCUS43156</name>
</gene>
<keyword evidence="1" id="KW-0175">Coiled coil</keyword>
<keyword evidence="3" id="KW-1185">Reference proteome</keyword>
<evidence type="ECO:0000256" key="1">
    <source>
        <dbReference type="SAM" id="Coils"/>
    </source>
</evidence>
<dbReference type="Proteomes" id="UP000708208">
    <property type="component" value="Unassembled WGS sequence"/>
</dbReference>
<proteinExistence type="predicted"/>
<protein>
    <recommendedName>
        <fullName evidence="4">G domain-containing protein</fullName>
    </recommendedName>
</protein>
<evidence type="ECO:0000313" key="3">
    <source>
        <dbReference type="Proteomes" id="UP000708208"/>
    </source>
</evidence>
<evidence type="ECO:0000313" key="2">
    <source>
        <dbReference type="EMBL" id="CAG7833544.1"/>
    </source>
</evidence>
<dbReference type="AlphaFoldDB" id="A0A8J2LI10"/>
<accession>A0A8J2LI10</accession>
<sequence length="652" mass="74199">MNRSKFDIFKLPGLVQICIVLRACIVTSTESVETTSAKPGQNFTDDALVDDTFRLITEGDRLISLNDNISDIVLVIGNTGAGKTTITKFLAEVNNLESYDAGDRLLIRDNQQKISEKGTIVSKTIFPDLIVDNSTQTAFYDLPGFSDTRNASVEIANAWFIKKVADHAQEVKLLFIVNYFSLRNATKVESSRSQAKIISGIAAFLLRTKSDLQKVLNDESKRQAASDLIDAMLTKDSEGNYIRISYFKQPEEVGPLTSLPEVMQQKFHIENVLYNSTHYVPKSSEDFGFSVSPAAKLVTSKVAVKINQKITSIMVSIGEKMSSQFQGAVQTSPLESIGTFVKEQGRLHKMVEQLSSNVTSTTRPEFFKNFLKILNRLNLTASPSLELLELQQRQDNLKFFEQITGNKFQANIPDWVNPIAQAVEDSANAITQRATVLKNKMQNDTIDISNQIYQSFSKKLEQFEGNKHKSLQAYESYTQKLSQMNKQISKVKTVNSFTHLLQVYLKILDEDVSTINLVVLHEDLKLDRRSILKLLPWVLPFEQLLSKLWGEMHEFQVQVLINENKAEMGKMSQDLEALNDSFMKVRAEQDKRTKKMKKDMEDNMAAMNSQLATMQANHQRQYEILKEMIRQNNEIIRQLEKERNRPWYKKIG</sequence>
<dbReference type="OrthoDB" id="2386367at2759"/>
<reference evidence="2" key="1">
    <citation type="submission" date="2021-06" db="EMBL/GenBank/DDBJ databases">
        <authorList>
            <person name="Hodson N. C."/>
            <person name="Mongue J. A."/>
            <person name="Jaron S. K."/>
        </authorList>
    </citation>
    <scope>NUCLEOTIDE SEQUENCE</scope>
</reference>
<evidence type="ECO:0008006" key="4">
    <source>
        <dbReference type="Google" id="ProtNLM"/>
    </source>
</evidence>
<dbReference type="EMBL" id="CAJVCH010569918">
    <property type="protein sequence ID" value="CAG7833544.1"/>
    <property type="molecule type" value="Genomic_DNA"/>
</dbReference>